<evidence type="ECO:0000313" key="3">
    <source>
        <dbReference type="Proteomes" id="UP000237351"/>
    </source>
</evidence>
<dbReference type="AlphaFoldDB" id="A0A1W6N2C8"/>
<sequence>MQMAETLKLNFKSVATWGLLLSLLILLTPLMGIPPFRFGYYVQVEPVMCYLWLMGGLSALWTFVLVKQKPRFAAQIWSMPIVWGWLPIIVLSGVTSLFRPIPLQSWTGSGQIGEGVLTFLSEMFITFVFVALIKIKSYRKLLLIMAVLTGTIMSLLTIIGSFESPFESYRNWTWAPIFFPDWIAFFAVSLIVFYWVCRKDFRHKWPYHFIMLSIIAVVSYYASNKSLGYGAAIALGVVVALEIPVFKKITYETKFFLSFLGLTLGLTLFLIFYDVFGDYISQNPMLKVTLESRTYLNKIVLIDFFYQPFGVDFLTQLFFGMGWGRYSDALAANVFLIKEIFMYHGQKLDPNWEFLKRDLLHSHNSISEHFLALGGVGLSIFYTVKYFVIRSMNFAHHRLAVFFLLTLTIVGIFWFQLVLTLPFVLLASAMIFQRRCILKFLRLKPRSLKIMGGVGGIVLMSWSFFHLGFTMNLGKNVRLDPQTKFDEIYNEYMVSPGLQYDNYIGGRRSIALGRSLVNELFIYLKKNKNLAPEALMQTHIKIISIAQLLFNEVTHSGNFYAVIVPMNIFSEAAYNPQIKHIFEANPKLAEVWGQMAGYFVKVLPKRSDILVPLFNYLLVHHEQEKVRDLTRELLSYNSEDAVALWFLGLVELTDSSTYTKGVCRLKQAFRNGLTRTVPIPQAEMDQINKLEVFCKKTVGQE</sequence>
<feature type="transmembrane region" description="Helical" evidence="1">
    <location>
        <begin position="142"/>
        <end position="162"/>
    </location>
</feature>
<keyword evidence="3" id="KW-1185">Reference proteome</keyword>
<proteinExistence type="predicted"/>
<reference evidence="2 3" key="1">
    <citation type="submission" date="2014-06" db="EMBL/GenBank/DDBJ databases">
        <title>The genome of the endonuclear symbiont Nucleicultrix amoebiphila.</title>
        <authorList>
            <person name="Schulz F."/>
            <person name="Horn M."/>
        </authorList>
    </citation>
    <scope>NUCLEOTIDE SEQUENCE [LARGE SCALE GENOMIC DNA]</scope>
    <source>
        <strain evidence="2 3">FS5</strain>
    </source>
</reference>
<feature type="transmembrane region" description="Helical" evidence="1">
    <location>
        <begin position="255"/>
        <end position="275"/>
    </location>
</feature>
<name>A0A1W6N2C8_9PROT</name>
<gene>
    <name evidence="2" type="ORF">GQ61_00120</name>
</gene>
<evidence type="ECO:0000313" key="2">
    <source>
        <dbReference type="EMBL" id="ARN84020.1"/>
    </source>
</evidence>
<feature type="transmembrane region" description="Helical" evidence="1">
    <location>
        <begin position="401"/>
        <end position="427"/>
    </location>
</feature>
<feature type="transmembrane region" description="Helical" evidence="1">
    <location>
        <begin position="174"/>
        <end position="196"/>
    </location>
</feature>
<keyword evidence="1" id="KW-1133">Transmembrane helix</keyword>
<feature type="transmembrane region" description="Helical" evidence="1">
    <location>
        <begin position="228"/>
        <end position="246"/>
    </location>
</feature>
<feature type="transmembrane region" description="Helical" evidence="1">
    <location>
        <begin position="78"/>
        <end position="98"/>
    </location>
</feature>
<feature type="transmembrane region" description="Helical" evidence="1">
    <location>
        <begin position="118"/>
        <end position="135"/>
    </location>
</feature>
<keyword evidence="1" id="KW-0812">Transmembrane</keyword>
<dbReference type="Proteomes" id="UP000237351">
    <property type="component" value="Chromosome"/>
</dbReference>
<evidence type="ECO:0000256" key="1">
    <source>
        <dbReference type="SAM" id="Phobius"/>
    </source>
</evidence>
<feature type="transmembrane region" description="Helical" evidence="1">
    <location>
        <begin position="370"/>
        <end position="389"/>
    </location>
</feature>
<evidence type="ECO:0008006" key="4">
    <source>
        <dbReference type="Google" id="ProtNLM"/>
    </source>
</evidence>
<keyword evidence="1" id="KW-0472">Membrane</keyword>
<organism evidence="2 3">
    <name type="scientific">Candidatus Nucleicultrix amoebiphila FS5</name>
    <dbReference type="NCBI Taxonomy" id="1414854"/>
    <lineage>
        <taxon>Bacteria</taxon>
        <taxon>Pseudomonadati</taxon>
        <taxon>Pseudomonadota</taxon>
        <taxon>Alphaproteobacteria</taxon>
        <taxon>Holosporales</taxon>
        <taxon>Candidatus Nucleicultricaceae</taxon>
        <taxon>Candidatus Nucleicultrix</taxon>
    </lineage>
</organism>
<dbReference type="KEGG" id="naf:GQ61_00120"/>
<feature type="transmembrane region" description="Helical" evidence="1">
    <location>
        <begin position="448"/>
        <end position="469"/>
    </location>
</feature>
<dbReference type="EMBL" id="CP008743">
    <property type="protein sequence ID" value="ARN84020.1"/>
    <property type="molecule type" value="Genomic_DNA"/>
</dbReference>
<feature type="transmembrane region" description="Helical" evidence="1">
    <location>
        <begin position="205"/>
        <end position="222"/>
    </location>
</feature>
<protein>
    <recommendedName>
        <fullName evidence="4">Virulence factor membrane-bound polymerase C-terminal domain-containing protein</fullName>
    </recommendedName>
</protein>
<accession>A0A1W6N2C8</accession>
<feature type="transmembrane region" description="Helical" evidence="1">
    <location>
        <begin position="48"/>
        <end position="66"/>
    </location>
</feature>
<dbReference type="STRING" id="1414854.GQ61_00120"/>